<accession>A0A3N7F1F5</accession>
<proteinExistence type="predicted"/>
<dbReference type="Proteomes" id="UP000006729">
    <property type="component" value="Chromosome 5"/>
</dbReference>
<dbReference type="PANTHER" id="PTHR31286">
    <property type="entry name" value="GLYCINE-RICH CELL WALL STRUCTURAL PROTEIN 1.8-LIKE"/>
    <property type="match status" value="1"/>
</dbReference>
<dbReference type="EMBL" id="CM009294">
    <property type="protein sequence ID" value="RQO90342.1"/>
    <property type="molecule type" value="Genomic_DNA"/>
</dbReference>
<sequence>MQFLKGDLVRVPVWVRLYDVPLEYWTIKGLSCVTSAIEVPLHADHTTLLRKRLRYARVCVEIDASKTLVKEYDLRCPNGLFITILADHEWIPSKCNMSSLNRILTELPSSTNTLWT</sequence>
<gene>
    <name evidence="1" type="ORF">POPTR_005G104733</name>
</gene>
<dbReference type="InParanoid" id="A0A3N7F1F5"/>
<protein>
    <submittedName>
        <fullName evidence="1">Uncharacterized protein</fullName>
    </submittedName>
</protein>
<reference evidence="1 2" key="1">
    <citation type="journal article" date="2006" name="Science">
        <title>The genome of black cottonwood, Populus trichocarpa (Torr. &amp; Gray).</title>
        <authorList>
            <person name="Tuskan G.A."/>
            <person name="Difazio S."/>
            <person name="Jansson S."/>
            <person name="Bohlmann J."/>
            <person name="Grigoriev I."/>
            <person name="Hellsten U."/>
            <person name="Putnam N."/>
            <person name="Ralph S."/>
            <person name="Rombauts S."/>
            <person name="Salamov A."/>
            <person name="Schein J."/>
            <person name="Sterck L."/>
            <person name="Aerts A."/>
            <person name="Bhalerao R.R."/>
            <person name="Bhalerao R.P."/>
            <person name="Blaudez D."/>
            <person name="Boerjan W."/>
            <person name="Brun A."/>
            <person name="Brunner A."/>
            <person name="Busov V."/>
            <person name="Campbell M."/>
            <person name="Carlson J."/>
            <person name="Chalot M."/>
            <person name="Chapman J."/>
            <person name="Chen G.L."/>
            <person name="Cooper D."/>
            <person name="Coutinho P.M."/>
            <person name="Couturier J."/>
            <person name="Covert S."/>
            <person name="Cronk Q."/>
            <person name="Cunningham R."/>
            <person name="Davis J."/>
            <person name="Degroeve S."/>
            <person name="Dejardin A."/>
            <person name="Depamphilis C."/>
            <person name="Detter J."/>
            <person name="Dirks B."/>
            <person name="Dubchak I."/>
            <person name="Duplessis S."/>
            <person name="Ehlting J."/>
            <person name="Ellis B."/>
            <person name="Gendler K."/>
            <person name="Goodstein D."/>
            <person name="Gribskov M."/>
            <person name="Grimwood J."/>
            <person name="Groover A."/>
            <person name="Gunter L."/>
            <person name="Hamberger B."/>
            <person name="Heinze B."/>
            <person name="Helariutta Y."/>
            <person name="Henrissat B."/>
            <person name="Holligan D."/>
            <person name="Holt R."/>
            <person name="Huang W."/>
            <person name="Islam-Faridi N."/>
            <person name="Jones S."/>
            <person name="Jones-Rhoades M."/>
            <person name="Jorgensen R."/>
            <person name="Joshi C."/>
            <person name="Kangasjarvi J."/>
            <person name="Karlsson J."/>
            <person name="Kelleher C."/>
            <person name="Kirkpatrick R."/>
            <person name="Kirst M."/>
            <person name="Kohler A."/>
            <person name="Kalluri U."/>
            <person name="Larimer F."/>
            <person name="Leebens-Mack J."/>
            <person name="Leple J.C."/>
            <person name="Locascio P."/>
            <person name="Lou Y."/>
            <person name="Lucas S."/>
            <person name="Martin F."/>
            <person name="Montanini B."/>
            <person name="Napoli C."/>
            <person name="Nelson D.R."/>
            <person name="Nelson C."/>
            <person name="Nieminen K."/>
            <person name="Nilsson O."/>
            <person name="Pereda V."/>
            <person name="Peter G."/>
            <person name="Philippe R."/>
            <person name="Pilate G."/>
            <person name="Poliakov A."/>
            <person name="Razumovskaya J."/>
            <person name="Richardson P."/>
            <person name="Rinaldi C."/>
            <person name="Ritland K."/>
            <person name="Rouze P."/>
            <person name="Ryaboy D."/>
            <person name="Schmutz J."/>
            <person name="Schrader J."/>
            <person name="Segerman B."/>
            <person name="Shin H."/>
            <person name="Siddiqui A."/>
            <person name="Sterky F."/>
            <person name="Terry A."/>
            <person name="Tsai C.J."/>
            <person name="Uberbacher E."/>
            <person name="Unneberg P."/>
            <person name="Vahala J."/>
            <person name="Wall K."/>
            <person name="Wessler S."/>
            <person name="Yang G."/>
            <person name="Yin T."/>
            <person name="Douglas C."/>
            <person name="Marra M."/>
            <person name="Sandberg G."/>
            <person name="Van de Peer Y."/>
            <person name="Rokhsar D."/>
        </authorList>
    </citation>
    <scope>NUCLEOTIDE SEQUENCE [LARGE SCALE GENOMIC DNA]</scope>
    <source>
        <strain evidence="2">cv. Nisqually</strain>
    </source>
</reference>
<dbReference type="PANTHER" id="PTHR31286:SF99">
    <property type="entry name" value="DUF4283 DOMAIN-CONTAINING PROTEIN"/>
    <property type="match status" value="1"/>
</dbReference>
<dbReference type="AlphaFoldDB" id="A0A3N7F1F5"/>
<evidence type="ECO:0000313" key="2">
    <source>
        <dbReference type="Proteomes" id="UP000006729"/>
    </source>
</evidence>
<evidence type="ECO:0000313" key="1">
    <source>
        <dbReference type="EMBL" id="RQO90342.1"/>
    </source>
</evidence>
<name>A0A3N7F1F5_POPTR</name>
<keyword evidence="2" id="KW-1185">Reference proteome</keyword>
<dbReference type="InterPro" id="IPR040256">
    <property type="entry name" value="At4g02000-like"/>
</dbReference>
<organism evidence="1 2">
    <name type="scientific">Populus trichocarpa</name>
    <name type="common">Western balsam poplar</name>
    <name type="synonym">Populus balsamifera subsp. trichocarpa</name>
    <dbReference type="NCBI Taxonomy" id="3694"/>
    <lineage>
        <taxon>Eukaryota</taxon>
        <taxon>Viridiplantae</taxon>
        <taxon>Streptophyta</taxon>
        <taxon>Embryophyta</taxon>
        <taxon>Tracheophyta</taxon>
        <taxon>Spermatophyta</taxon>
        <taxon>Magnoliopsida</taxon>
        <taxon>eudicotyledons</taxon>
        <taxon>Gunneridae</taxon>
        <taxon>Pentapetalae</taxon>
        <taxon>rosids</taxon>
        <taxon>fabids</taxon>
        <taxon>Malpighiales</taxon>
        <taxon>Salicaceae</taxon>
        <taxon>Saliceae</taxon>
        <taxon>Populus</taxon>
    </lineage>
</organism>